<reference evidence="1" key="2">
    <citation type="submission" date="2020-09" db="EMBL/GenBank/DDBJ databases">
        <authorList>
            <person name="Sun Q."/>
            <person name="Zhou Y."/>
        </authorList>
    </citation>
    <scope>NUCLEOTIDE SEQUENCE</scope>
    <source>
        <strain evidence="1">CGMCC 4.7110</strain>
    </source>
</reference>
<evidence type="ECO:0000313" key="1">
    <source>
        <dbReference type="EMBL" id="GGN20511.1"/>
    </source>
</evidence>
<dbReference type="EMBL" id="BMML01000011">
    <property type="protein sequence ID" value="GGN20511.1"/>
    <property type="molecule type" value="Genomic_DNA"/>
</dbReference>
<protein>
    <recommendedName>
        <fullName evidence="3">Esterase</fullName>
    </recommendedName>
</protein>
<evidence type="ECO:0000313" key="2">
    <source>
        <dbReference type="Proteomes" id="UP000653411"/>
    </source>
</evidence>
<accession>A0A918CTF2</accession>
<organism evidence="1 2">
    <name type="scientific">Streptomyces fuscichromogenes</name>
    <dbReference type="NCBI Taxonomy" id="1324013"/>
    <lineage>
        <taxon>Bacteria</taxon>
        <taxon>Bacillati</taxon>
        <taxon>Actinomycetota</taxon>
        <taxon>Actinomycetes</taxon>
        <taxon>Kitasatosporales</taxon>
        <taxon>Streptomycetaceae</taxon>
        <taxon>Streptomyces</taxon>
    </lineage>
</organism>
<dbReference type="RefSeq" id="WP_189265134.1">
    <property type="nucleotide sequence ID" value="NZ_BMML01000011.1"/>
</dbReference>
<comment type="caution">
    <text evidence="1">The sequence shown here is derived from an EMBL/GenBank/DDBJ whole genome shotgun (WGS) entry which is preliminary data.</text>
</comment>
<dbReference type="SUPFAM" id="SSF53474">
    <property type="entry name" value="alpha/beta-Hydrolases"/>
    <property type="match status" value="1"/>
</dbReference>
<name>A0A918CTF2_9ACTN</name>
<gene>
    <name evidence="1" type="ORF">GCM10011578_051140</name>
</gene>
<sequence length="288" mass="32817">MPEKVHKVRTTPEQMAEIEQQWVDEVQEDQELTTFGLYPQPSRGSADAQGSYQLYLPPQYATEPERRFPVIYWLHGGFGNARQGSEMVARIDKAVRGEVMPPAIVVVPQILPIGWYVDSKDGARPLAQITAFDLVRHMDDTYRTIPEAAARTVEGFSMGGFGALHLGLKYPKIFGKVSAVAPAILRFLKDEPEDRVNNTYFGDQEYYDLCHPWSLVLANAPELRRTSQVRLLSGRLDTRLAPTIRDLDIRFTDLGVPHDFFEFPDADHEYADIMDGYGDKYYAWWRTA</sequence>
<dbReference type="InterPro" id="IPR029058">
    <property type="entry name" value="AB_hydrolase_fold"/>
</dbReference>
<dbReference type="PANTHER" id="PTHR48098:SF1">
    <property type="entry name" value="DIACYLGLYCEROL ACYLTRANSFERASE_MYCOLYLTRANSFERASE AG85A"/>
    <property type="match status" value="1"/>
</dbReference>
<dbReference type="Pfam" id="PF00756">
    <property type="entry name" value="Esterase"/>
    <property type="match status" value="1"/>
</dbReference>
<dbReference type="GO" id="GO:0016747">
    <property type="term" value="F:acyltransferase activity, transferring groups other than amino-acyl groups"/>
    <property type="evidence" value="ECO:0007669"/>
    <property type="project" value="TreeGrafter"/>
</dbReference>
<keyword evidence="2" id="KW-1185">Reference proteome</keyword>
<dbReference type="AlphaFoldDB" id="A0A918CTF2"/>
<dbReference type="InterPro" id="IPR050583">
    <property type="entry name" value="Mycobacterial_A85_antigen"/>
</dbReference>
<evidence type="ECO:0008006" key="3">
    <source>
        <dbReference type="Google" id="ProtNLM"/>
    </source>
</evidence>
<dbReference type="Proteomes" id="UP000653411">
    <property type="component" value="Unassembled WGS sequence"/>
</dbReference>
<dbReference type="PANTHER" id="PTHR48098">
    <property type="entry name" value="ENTEROCHELIN ESTERASE-RELATED"/>
    <property type="match status" value="1"/>
</dbReference>
<dbReference type="Gene3D" id="3.40.50.1820">
    <property type="entry name" value="alpha/beta hydrolase"/>
    <property type="match status" value="1"/>
</dbReference>
<proteinExistence type="predicted"/>
<reference evidence="1" key="1">
    <citation type="journal article" date="2014" name="Int. J. Syst. Evol. Microbiol.">
        <title>Complete genome sequence of Corynebacterium casei LMG S-19264T (=DSM 44701T), isolated from a smear-ripened cheese.</title>
        <authorList>
            <consortium name="US DOE Joint Genome Institute (JGI-PGF)"/>
            <person name="Walter F."/>
            <person name="Albersmeier A."/>
            <person name="Kalinowski J."/>
            <person name="Ruckert C."/>
        </authorList>
    </citation>
    <scope>NUCLEOTIDE SEQUENCE</scope>
    <source>
        <strain evidence="1">CGMCC 4.7110</strain>
    </source>
</reference>
<dbReference type="InterPro" id="IPR000801">
    <property type="entry name" value="Esterase-like"/>
</dbReference>